<dbReference type="InterPro" id="IPR040676">
    <property type="entry name" value="DUF5641"/>
</dbReference>
<keyword evidence="4" id="KW-1185">Reference proteome</keyword>
<dbReference type="PANTHER" id="PTHR47331:SF1">
    <property type="entry name" value="GAG-LIKE PROTEIN"/>
    <property type="match status" value="1"/>
</dbReference>
<accession>A0A8S4ER12</accession>
<dbReference type="GO" id="GO:0071897">
    <property type="term" value="P:DNA biosynthetic process"/>
    <property type="evidence" value="ECO:0007669"/>
    <property type="project" value="UniProtKB-ARBA"/>
</dbReference>
<evidence type="ECO:0000313" key="4">
    <source>
        <dbReference type="Proteomes" id="UP000653454"/>
    </source>
</evidence>
<dbReference type="PANTHER" id="PTHR47331">
    <property type="entry name" value="PHD-TYPE DOMAIN-CONTAINING PROTEIN"/>
    <property type="match status" value="1"/>
</dbReference>
<protein>
    <submittedName>
        <fullName evidence="3">(diamondback moth) hypothetical protein</fullName>
    </submittedName>
</protein>
<sequence length="677" mass="77736">MAHSADEFSTKNLKDLVTKRSSIKGQITKFKNYLERVTNQEHLSSIEVTELTLKLTKFEGLVSKFDDIQTQIEITNSDNIDLEIEERSRIDEDMIVTIATAKTFLEDLNHEHQLQRRESMVVNNSQPNTSHQPELEQLTGELPKSPIDRTQLTIPSNINLADPTFDQPGPIDILIGADCFWDVIGDERKSLGPNKPKLHSSKFGWLIAGPINNTKVDIIHSNHAIVTSMHENTNINEMLTRFWQLEDIPSKLSPKDSECEKHFKENTVRLDTGRFCVKLPLKDNADCLGNSYNLAKKRLLNLEKRFRKNPDLKSQYSKFINEYAELGHLTKTDYQGYPNSPHYYLCHHAVFKENSESSQIRVVFDGSAPSTSGFSVNDLMRVGPNVQDSLFSILIRARQYKYLLTGDIEKMYRQVEVNSDDRDLQLILWREDESKPIHTLRLNTLTYGTASASYLSTRCLRQVGEDCDDPRIGTIIKGDFYVDDLITGANDETELRSIRKAISEALESYCFKLRKFKSNSLSVIDDLNVDNQHNLTLSESSSTLGLGHFLIGRALVALPSPDLEDYNENRLRRYARLEQIRQHFWRRWQREYISELQIRKKWKTDKAKLKIGDLVILQEDHSPPLYWRLGRVTQLFPGPDGISRVAEVNTARGLVRRALVRLCPLPAAEDEEEEEES</sequence>
<name>A0A8S4ER12_PLUXY</name>
<dbReference type="Pfam" id="PF00078">
    <property type="entry name" value="RVT_1"/>
    <property type="match status" value="1"/>
</dbReference>
<proteinExistence type="predicted"/>
<dbReference type="Pfam" id="PF18701">
    <property type="entry name" value="DUF5641"/>
    <property type="match status" value="1"/>
</dbReference>
<feature type="domain" description="DUF5641" evidence="2">
    <location>
        <begin position="573"/>
        <end position="665"/>
    </location>
</feature>
<evidence type="ECO:0000259" key="2">
    <source>
        <dbReference type="Pfam" id="PF18701"/>
    </source>
</evidence>
<dbReference type="InterPro" id="IPR043502">
    <property type="entry name" value="DNA/RNA_pol_sf"/>
</dbReference>
<dbReference type="SUPFAM" id="SSF56672">
    <property type="entry name" value="DNA/RNA polymerases"/>
    <property type="match status" value="1"/>
</dbReference>
<dbReference type="AlphaFoldDB" id="A0A8S4ER12"/>
<dbReference type="Proteomes" id="UP000653454">
    <property type="component" value="Unassembled WGS sequence"/>
</dbReference>
<dbReference type="EMBL" id="CAJHNJ030000021">
    <property type="protein sequence ID" value="CAG9118509.1"/>
    <property type="molecule type" value="Genomic_DNA"/>
</dbReference>
<gene>
    <name evidence="3" type="ORF">PLXY2_LOCUS6691</name>
</gene>
<organism evidence="3 4">
    <name type="scientific">Plutella xylostella</name>
    <name type="common">Diamondback moth</name>
    <name type="synonym">Plutella maculipennis</name>
    <dbReference type="NCBI Taxonomy" id="51655"/>
    <lineage>
        <taxon>Eukaryota</taxon>
        <taxon>Metazoa</taxon>
        <taxon>Ecdysozoa</taxon>
        <taxon>Arthropoda</taxon>
        <taxon>Hexapoda</taxon>
        <taxon>Insecta</taxon>
        <taxon>Pterygota</taxon>
        <taxon>Neoptera</taxon>
        <taxon>Endopterygota</taxon>
        <taxon>Lepidoptera</taxon>
        <taxon>Glossata</taxon>
        <taxon>Ditrysia</taxon>
        <taxon>Yponomeutoidea</taxon>
        <taxon>Plutellidae</taxon>
        <taxon>Plutella</taxon>
    </lineage>
</organism>
<feature type="domain" description="Reverse transcriptase" evidence="1">
    <location>
        <begin position="393"/>
        <end position="521"/>
    </location>
</feature>
<dbReference type="InterPro" id="IPR000477">
    <property type="entry name" value="RT_dom"/>
</dbReference>
<evidence type="ECO:0000259" key="1">
    <source>
        <dbReference type="Pfam" id="PF00078"/>
    </source>
</evidence>
<comment type="caution">
    <text evidence="3">The sequence shown here is derived from an EMBL/GenBank/DDBJ whole genome shotgun (WGS) entry which is preliminary data.</text>
</comment>
<reference evidence="3" key="1">
    <citation type="submission" date="2020-11" db="EMBL/GenBank/DDBJ databases">
        <authorList>
            <person name="Whiteford S."/>
        </authorList>
    </citation>
    <scope>NUCLEOTIDE SEQUENCE</scope>
</reference>
<evidence type="ECO:0000313" key="3">
    <source>
        <dbReference type="EMBL" id="CAG9118509.1"/>
    </source>
</evidence>